<dbReference type="CDD" id="cd11065">
    <property type="entry name" value="CYP64-like"/>
    <property type="match status" value="1"/>
</dbReference>
<evidence type="ECO:0000256" key="7">
    <source>
        <dbReference type="ARBA" id="ARBA00023004"/>
    </source>
</evidence>
<dbReference type="InterPro" id="IPR050364">
    <property type="entry name" value="Cytochrome_P450_fung"/>
</dbReference>
<organism evidence="11 12">
    <name type="scientific">Hohenbuehelia grisea</name>
    <dbReference type="NCBI Taxonomy" id="104357"/>
    <lineage>
        <taxon>Eukaryota</taxon>
        <taxon>Fungi</taxon>
        <taxon>Dikarya</taxon>
        <taxon>Basidiomycota</taxon>
        <taxon>Agaricomycotina</taxon>
        <taxon>Agaricomycetes</taxon>
        <taxon>Agaricomycetidae</taxon>
        <taxon>Agaricales</taxon>
        <taxon>Pleurotineae</taxon>
        <taxon>Pleurotaceae</taxon>
        <taxon>Hohenbuehelia</taxon>
    </lineage>
</organism>
<protein>
    <recommendedName>
        <fullName evidence="13">Cytochrome P450</fullName>
    </recommendedName>
</protein>
<dbReference type="Pfam" id="PF00067">
    <property type="entry name" value="p450"/>
    <property type="match status" value="1"/>
</dbReference>
<evidence type="ECO:0000256" key="1">
    <source>
        <dbReference type="ARBA" id="ARBA00001971"/>
    </source>
</evidence>
<dbReference type="InterPro" id="IPR036396">
    <property type="entry name" value="Cyt_P450_sf"/>
</dbReference>
<reference evidence="12" key="1">
    <citation type="submission" date="2024-06" db="EMBL/GenBank/DDBJ databases">
        <title>Multi-omics analyses provide insights into the biosynthesis of the anticancer antibiotic pleurotin in Hohenbuehelia grisea.</title>
        <authorList>
            <person name="Weaver J.A."/>
            <person name="Alberti F."/>
        </authorList>
    </citation>
    <scope>NUCLEOTIDE SEQUENCE [LARGE SCALE GENOMIC DNA]</scope>
    <source>
        <strain evidence="12">T-177</strain>
    </source>
</reference>
<keyword evidence="7 9" id="KW-0408">Iron</keyword>
<evidence type="ECO:0000256" key="9">
    <source>
        <dbReference type="RuleBase" id="RU000461"/>
    </source>
</evidence>
<dbReference type="PANTHER" id="PTHR46300">
    <property type="entry name" value="P450, PUTATIVE (EUROFUNG)-RELATED-RELATED"/>
    <property type="match status" value="1"/>
</dbReference>
<feature type="region of interest" description="Disordered" evidence="10">
    <location>
        <begin position="259"/>
        <end position="294"/>
    </location>
</feature>
<dbReference type="InterPro" id="IPR002401">
    <property type="entry name" value="Cyt_P450_E_grp-I"/>
</dbReference>
<evidence type="ECO:0000256" key="4">
    <source>
        <dbReference type="ARBA" id="ARBA00022617"/>
    </source>
</evidence>
<keyword evidence="4 9" id="KW-0349">Heme</keyword>
<comment type="cofactor">
    <cofactor evidence="1">
        <name>heme</name>
        <dbReference type="ChEBI" id="CHEBI:30413"/>
    </cofactor>
</comment>
<dbReference type="Gene3D" id="1.10.630.10">
    <property type="entry name" value="Cytochrome P450"/>
    <property type="match status" value="1"/>
</dbReference>
<evidence type="ECO:0008006" key="13">
    <source>
        <dbReference type="Google" id="ProtNLM"/>
    </source>
</evidence>
<dbReference type="Proteomes" id="UP001556367">
    <property type="component" value="Unassembled WGS sequence"/>
</dbReference>
<dbReference type="EMBL" id="JASNQZ010000008">
    <property type="protein sequence ID" value="KAL0953640.1"/>
    <property type="molecule type" value="Genomic_DNA"/>
</dbReference>
<evidence type="ECO:0000256" key="3">
    <source>
        <dbReference type="ARBA" id="ARBA00010617"/>
    </source>
</evidence>
<dbReference type="PROSITE" id="PS00086">
    <property type="entry name" value="CYTOCHROME_P450"/>
    <property type="match status" value="1"/>
</dbReference>
<dbReference type="SUPFAM" id="SSF48264">
    <property type="entry name" value="Cytochrome P450"/>
    <property type="match status" value="1"/>
</dbReference>
<dbReference type="PRINTS" id="PR00385">
    <property type="entry name" value="P450"/>
</dbReference>
<keyword evidence="5 9" id="KW-0479">Metal-binding</keyword>
<evidence type="ECO:0000313" key="12">
    <source>
        <dbReference type="Proteomes" id="UP001556367"/>
    </source>
</evidence>
<name>A0ABR3JDS4_9AGAR</name>
<evidence type="ECO:0000256" key="10">
    <source>
        <dbReference type="SAM" id="MobiDB-lite"/>
    </source>
</evidence>
<sequence>MISPYIYYALVGAFCATWALRARRRSNLLPPGPKPLPLIGNILDMPREKEWFTFAEWAMEWGKLVSVNVLGQTMIIVNSVDVGLELMANRSGNYSERPDIPMAELATYTESMTGAIQYGTYTFFRHRTHIHKAVGTPAAVRQYEEALELEVGLFLGEVMRKPEQLHAHIKHMVGSSIMRIAYGHESQQNDPLIRLANIVMEEFSLALAPGTYLANMIPALTHVPAWFPGAQFKKTAQKWAKNTRRMQDEPFEVVREQMRQNTAQPSFTSRLLTRNPNPSPQEEEAMKSAASSLFGGGSDTSSSSIHAFVLAMLLFPDVQRKAQAELDAVVGPDRLPTFADRKDLPYIDAMVLEILRWHPVVPMGVVHRAKEDDMYEGYLIPKGAILLPNAWFMLNNPDTYPEPRKFDPERFIATETHKPAPDPTDSCFGFGRRRCPGRLLANSSIFIACARILASFNIEKAKRDGKVVEPVIEQTTGIISHILPFECSITPRSAQAARLINEFSS</sequence>
<evidence type="ECO:0000313" key="11">
    <source>
        <dbReference type="EMBL" id="KAL0953640.1"/>
    </source>
</evidence>
<comment type="pathway">
    <text evidence="2">Secondary metabolite biosynthesis.</text>
</comment>
<comment type="similarity">
    <text evidence="3 9">Belongs to the cytochrome P450 family.</text>
</comment>
<accession>A0ABR3JDS4</accession>
<proteinExistence type="inferred from homology"/>
<evidence type="ECO:0000256" key="5">
    <source>
        <dbReference type="ARBA" id="ARBA00022723"/>
    </source>
</evidence>
<keyword evidence="12" id="KW-1185">Reference proteome</keyword>
<dbReference type="InterPro" id="IPR001128">
    <property type="entry name" value="Cyt_P450"/>
</dbReference>
<dbReference type="PRINTS" id="PR00463">
    <property type="entry name" value="EP450I"/>
</dbReference>
<evidence type="ECO:0000256" key="6">
    <source>
        <dbReference type="ARBA" id="ARBA00023002"/>
    </source>
</evidence>
<keyword evidence="8 9" id="KW-0503">Monooxygenase</keyword>
<evidence type="ECO:0000256" key="2">
    <source>
        <dbReference type="ARBA" id="ARBA00005179"/>
    </source>
</evidence>
<feature type="compositionally biased region" description="Polar residues" evidence="10">
    <location>
        <begin position="259"/>
        <end position="276"/>
    </location>
</feature>
<keyword evidence="6 9" id="KW-0560">Oxidoreductase</keyword>
<evidence type="ECO:0000256" key="8">
    <source>
        <dbReference type="ARBA" id="ARBA00023033"/>
    </source>
</evidence>
<gene>
    <name evidence="11" type="ORF">HGRIS_004844</name>
</gene>
<dbReference type="PANTHER" id="PTHR46300:SF7">
    <property type="entry name" value="P450, PUTATIVE (EUROFUNG)-RELATED"/>
    <property type="match status" value="1"/>
</dbReference>
<comment type="caution">
    <text evidence="11">The sequence shown here is derived from an EMBL/GenBank/DDBJ whole genome shotgun (WGS) entry which is preliminary data.</text>
</comment>
<dbReference type="InterPro" id="IPR017972">
    <property type="entry name" value="Cyt_P450_CS"/>
</dbReference>